<keyword evidence="5" id="KW-0067">ATP-binding</keyword>
<keyword evidence="7 8" id="KW-0472">Membrane</keyword>
<dbReference type="EMBL" id="LCRF01000048">
    <property type="protein sequence ID" value="KKW30180.1"/>
    <property type="molecule type" value="Genomic_DNA"/>
</dbReference>
<feature type="transmembrane region" description="Helical" evidence="8">
    <location>
        <begin position="158"/>
        <end position="177"/>
    </location>
</feature>
<evidence type="ECO:0000259" key="10">
    <source>
        <dbReference type="PROSITE" id="PS50929"/>
    </source>
</evidence>
<dbReference type="AlphaFoldDB" id="A0A0G1XH13"/>
<evidence type="ECO:0000256" key="3">
    <source>
        <dbReference type="ARBA" id="ARBA00022692"/>
    </source>
</evidence>
<keyword evidence="3 8" id="KW-0812">Transmembrane</keyword>
<dbReference type="InterPro" id="IPR039421">
    <property type="entry name" value="Type_1_exporter"/>
</dbReference>
<dbReference type="SMART" id="SM00382">
    <property type="entry name" value="AAA"/>
    <property type="match status" value="1"/>
</dbReference>
<dbReference type="InterPro" id="IPR011527">
    <property type="entry name" value="ABC1_TM_dom"/>
</dbReference>
<keyword evidence="4" id="KW-0547">Nucleotide-binding</keyword>
<dbReference type="GO" id="GO:0005524">
    <property type="term" value="F:ATP binding"/>
    <property type="evidence" value="ECO:0007669"/>
    <property type="project" value="UniProtKB-KW"/>
</dbReference>
<evidence type="ECO:0000256" key="2">
    <source>
        <dbReference type="ARBA" id="ARBA00022448"/>
    </source>
</evidence>
<dbReference type="InterPro" id="IPR017871">
    <property type="entry name" value="ABC_transporter-like_CS"/>
</dbReference>
<dbReference type="Proteomes" id="UP000034445">
    <property type="component" value="Unassembled WGS sequence"/>
</dbReference>
<evidence type="ECO:0000256" key="8">
    <source>
        <dbReference type="SAM" id="Phobius"/>
    </source>
</evidence>
<dbReference type="PROSITE" id="PS50893">
    <property type="entry name" value="ABC_TRANSPORTER_2"/>
    <property type="match status" value="1"/>
</dbReference>
<feature type="transmembrane region" description="Helical" evidence="8">
    <location>
        <begin position="79"/>
        <end position="97"/>
    </location>
</feature>
<accession>A0A0G1XH13</accession>
<organism evidence="11 12">
    <name type="scientific">Candidatus Kaiserbacteria bacterium GW2011_GWC2_52_8b</name>
    <dbReference type="NCBI Taxonomy" id="1618676"/>
    <lineage>
        <taxon>Bacteria</taxon>
        <taxon>Candidatus Kaiseribacteriota</taxon>
    </lineage>
</organism>
<evidence type="ECO:0000313" key="12">
    <source>
        <dbReference type="Proteomes" id="UP000034445"/>
    </source>
</evidence>
<keyword evidence="6 8" id="KW-1133">Transmembrane helix</keyword>
<dbReference type="PROSITE" id="PS50929">
    <property type="entry name" value="ABC_TM1F"/>
    <property type="match status" value="1"/>
</dbReference>
<proteinExistence type="predicted"/>
<evidence type="ECO:0000256" key="5">
    <source>
        <dbReference type="ARBA" id="ARBA00022840"/>
    </source>
</evidence>
<evidence type="ECO:0000259" key="9">
    <source>
        <dbReference type="PROSITE" id="PS50893"/>
    </source>
</evidence>
<dbReference type="GO" id="GO:0034040">
    <property type="term" value="F:ATPase-coupled lipid transmembrane transporter activity"/>
    <property type="evidence" value="ECO:0007669"/>
    <property type="project" value="TreeGrafter"/>
</dbReference>
<sequence length="603" mass="67503">MHMNTTKEKHGKPKLDRSTIRSILFVFWKHARRYPLAAIITFSAIVLINTVQITIPWYLKKFFDAAVVASPQSPEIGKTLLGILAIIALLSAARWLFFRIAGFANVYFQANVMNDLQETGFANLLGHSYRFFANTFTGSLVRKVNRLSRAFEEITDQVGGNLLPLAVTIIGSLAVLFNRNTILGAILLGWVVCFLAAYFGIAVWKIRYDRARAEKDSEATGALSDALTNAVTIKLFSNFDHEKTLYRNITNELKRLRMIGWGIGEAIDAIQGALMVAIEIFLLWAWIRLWQAGEVTIGDLVLLQSYLIVLFQRLWDFGRVIRRIYEGFADAAEMVEILNTPYGVKDRPASKELHVGEGKIEFADVTFGFHQTRNVLKNFTLTIAPREKIALVGSSGAGKTTITALLLRFHDVDGGKILIDGENIAEVTQKSLRKAVALVPQDPILFHRTIKENIRYGRLGAADDEIIDAAKKAHCHEFISRLPYGYDTYVGERGVKLSGGERQRVAIARAILAASPILILDEATSSLDSEVESFIQDALKNLMAKKTAIVIAHRLSTIVQMDRIIVIDEGKIAETGTHNELIRRDGIYKRLWSLQAERFVSRI</sequence>
<dbReference type="PROSITE" id="PS00211">
    <property type="entry name" value="ABC_TRANSPORTER_1"/>
    <property type="match status" value="1"/>
</dbReference>
<dbReference type="FunFam" id="3.40.50.300:FF:000287">
    <property type="entry name" value="Multidrug ABC transporter ATP-binding protein"/>
    <property type="match status" value="1"/>
</dbReference>
<dbReference type="SUPFAM" id="SSF90123">
    <property type="entry name" value="ABC transporter transmembrane region"/>
    <property type="match status" value="1"/>
</dbReference>
<evidence type="ECO:0000256" key="7">
    <source>
        <dbReference type="ARBA" id="ARBA00023136"/>
    </source>
</evidence>
<dbReference type="Pfam" id="PF00005">
    <property type="entry name" value="ABC_tran"/>
    <property type="match status" value="1"/>
</dbReference>
<evidence type="ECO:0000256" key="6">
    <source>
        <dbReference type="ARBA" id="ARBA00022989"/>
    </source>
</evidence>
<evidence type="ECO:0000256" key="4">
    <source>
        <dbReference type="ARBA" id="ARBA00022741"/>
    </source>
</evidence>
<dbReference type="Gene3D" id="3.40.50.300">
    <property type="entry name" value="P-loop containing nucleotide triphosphate hydrolases"/>
    <property type="match status" value="1"/>
</dbReference>
<dbReference type="InterPro" id="IPR036640">
    <property type="entry name" value="ABC1_TM_sf"/>
</dbReference>
<name>A0A0G1XH13_9BACT</name>
<feature type="transmembrane region" description="Helical" evidence="8">
    <location>
        <begin position="183"/>
        <end position="204"/>
    </location>
</feature>
<reference evidence="11 12" key="1">
    <citation type="journal article" date="2015" name="Nature">
        <title>rRNA introns, odd ribosomes, and small enigmatic genomes across a large radiation of phyla.</title>
        <authorList>
            <person name="Brown C.T."/>
            <person name="Hug L.A."/>
            <person name="Thomas B.C."/>
            <person name="Sharon I."/>
            <person name="Castelle C.J."/>
            <person name="Singh A."/>
            <person name="Wilkins M.J."/>
            <person name="Williams K.H."/>
            <person name="Banfield J.F."/>
        </authorList>
    </citation>
    <scope>NUCLEOTIDE SEQUENCE [LARGE SCALE GENOMIC DNA]</scope>
</reference>
<dbReference type="PANTHER" id="PTHR24221:SF654">
    <property type="entry name" value="ATP-BINDING CASSETTE SUB-FAMILY B MEMBER 6"/>
    <property type="match status" value="1"/>
</dbReference>
<dbReference type="Pfam" id="PF00664">
    <property type="entry name" value="ABC_membrane"/>
    <property type="match status" value="1"/>
</dbReference>
<dbReference type="InterPro" id="IPR003593">
    <property type="entry name" value="AAA+_ATPase"/>
</dbReference>
<evidence type="ECO:0000256" key="1">
    <source>
        <dbReference type="ARBA" id="ARBA00004651"/>
    </source>
</evidence>
<gene>
    <name evidence="11" type="ORF">UY74_C0048G0002</name>
</gene>
<dbReference type="GO" id="GO:0140359">
    <property type="term" value="F:ABC-type transporter activity"/>
    <property type="evidence" value="ECO:0007669"/>
    <property type="project" value="InterPro"/>
</dbReference>
<dbReference type="SUPFAM" id="SSF52540">
    <property type="entry name" value="P-loop containing nucleoside triphosphate hydrolases"/>
    <property type="match status" value="1"/>
</dbReference>
<protein>
    <submittedName>
        <fullName evidence="11">ABC transporter related protein</fullName>
    </submittedName>
</protein>
<dbReference type="GO" id="GO:0016887">
    <property type="term" value="F:ATP hydrolysis activity"/>
    <property type="evidence" value="ECO:0007669"/>
    <property type="project" value="InterPro"/>
</dbReference>
<dbReference type="Gene3D" id="1.20.1560.10">
    <property type="entry name" value="ABC transporter type 1, transmembrane domain"/>
    <property type="match status" value="1"/>
</dbReference>
<dbReference type="PANTHER" id="PTHR24221">
    <property type="entry name" value="ATP-BINDING CASSETTE SUB-FAMILY B"/>
    <property type="match status" value="1"/>
</dbReference>
<evidence type="ECO:0000313" key="11">
    <source>
        <dbReference type="EMBL" id="KKW30180.1"/>
    </source>
</evidence>
<comment type="caution">
    <text evidence="11">The sequence shown here is derived from an EMBL/GenBank/DDBJ whole genome shotgun (WGS) entry which is preliminary data.</text>
</comment>
<comment type="subcellular location">
    <subcellularLocation>
        <location evidence="1">Cell membrane</location>
        <topology evidence="1">Multi-pass membrane protein</topology>
    </subcellularLocation>
</comment>
<dbReference type="InterPro" id="IPR003439">
    <property type="entry name" value="ABC_transporter-like_ATP-bd"/>
</dbReference>
<dbReference type="GO" id="GO:0005886">
    <property type="term" value="C:plasma membrane"/>
    <property type="evidence" value="ECO:0007669"/>
    <property type="project" value="UniProtKB-SubCell"/>
</dbReference>
<feature type="transmembrane region" description="Helical" evidence="8">
    <location>
        <begin position="266"/>
        <end position="289"/>
    </location>
</feature>
<feature type="transmembrane region" description="Helical" evidence="8">
    <location>
        <begin position="36"/>
        <end position="59"/>
    </location>
</feature>
<dbReference type="InterPro" id="IPR027417">
    <property type="entry name" value="P-loop_NTPase"/>
</dbReference>
<keyword evidence="2" id="KW-0813">Transport</keyword>
<dbReference type="PATRIC" id="fig|1618676.3.peg.884"/>
<feature type="domain" description="ABC transporter" evidence="9">
    <location>
        <begin position="360"/>
        <end position="594"/>
    </location>
</feature>
<feature type="domain" description="ABC transmembrane type-1" evidence="10">
    <location>
        <begin position="39"/>
        <end position="326"/>
    </location>
</feature>